<sequence>MNETQIDSSALAPGQAVDQAFEVARAAYEEAMREHGLLSSTIALISGYAASNIAALRAEDGA</sequence>
<dbReference type="RefSeq" id="WP_122195990.1">
    <property type="nucleotide sequence ID" value="NZ_JBHSKC010000010.1"/>
</dbReference>
<proteinExistence type="predicted"/>
<organism evidence="1 2">
    <name type="scientific">Actinomadura harenae</name>
    <dbReference type="NCBI Taxonomy" id="2483351"/>
    <lineage>
        <taxon>Bacteria</taxon>
        <taxon>Bacillati</taxon>
        <taxon>Actinomycetota</taxon>
        <taxon>Actinomycetes</taxon>
        <taxon>Streptosporangiales</taxon>
        <taxon>Thermomonosporaceae</taxon>
        <taxon>Actinomadura</taxon>
    </lineage>
</organism>
<comment type="caution">
    <text evidence="1">The sequence shown here is derived from an EMBL/GenBank/DDBJ whole genome shotgun (WGS) entry which is preliminary data.</text>
</comment>
<dbReference type="Proteomes" id="UP000282674">
    <property type="component" value="Unassembled WGS sequence"/>
</dbReference>
<evidence type="ECO:0000313" key="1">
    <source>
        <dbReference type="EMBL" id="RMI42169.1"/>
    </source>
</evidence>
<evidence type="ECO:0000313" key="2">
    <source>
        <dbReference type="Proteomes" id="UP000282674"/>
    </source>
</evidence>
<name>A0A3M2LXQ0_9ACTN</name>
<accession>A0A3M2LXQ0</accession>
<protein>
    <submittedName>
        <fullName evidence="1">Uncharacterized protein</fullName>
    </submittedName>
</protein>
<reference evidence="1 2" key="1">
    <citation type="submission" date="2018-10" db="EMBL/GenBank/DDBJ databases">
        <title>Isolation from soil.</title>
        <authorList>
            <person name="Hu J."/>
        </authorList>
    </citation>
    <scope>NUCLEOTIDE SEQUENCE [LARGE SCALE GENOMIC DNA]</scope>
    <source>
        <strain evidence="1 2">NEAU-Ht49</strain>
    </source>
</reference>
<dbReference type="AlphaFoldDB" id="A0A3M2LXQ0"/>
<keyword evidence="2" id="KW-1185">Reference proteome</keyword>
<dbReference type="EMBL" id="RFFG01000035">
    <property type="protein sequence ID" value="RMI42169.1"/>
    <property type="molecule type" value="Genomic_DNA"/>
</dbReference>
<gene>
    <name evidence="1" type="ORF">EBO15_20260</name>
</gene>
<dbReference type="OrthoDB" id="3483876at2"/>